<dbReference type="FunFam" id="3.40.50.300:FF:000326">
    <property type="entry name" value="P-loop containing nucleoside triphosphate hydrolase"/>
    <property type="match status" value="1"/>
</dbReference>
<keyword evidence="3" id="KW-0378">Hydrolase</keyword>
<dbReference type="InterPro" id="IPR050534">
    <property type="entry name" value="Coronavir_polyprotein_1ab"/>
</dbReference>
<dbReference type="InterPro" id="IPR041677">
    <property type="entry name" value="DNA2/NAM7_AAA_11"/>
</dbReference>
<evidence type="ECO:0000259" key="7">
    <source>
        <dbReference type="Pfam" id="PF13086"/>
    </source>
</evidence>
<dbReference type="Pfam" id="PF13086">
    <property type="entry name" value="AAA_11"/>
    <property type="match status" value="1"/>
</dbReference>
<sequence length="545" mass="61945">MSIFSIVLCLIDTDEASFITSSPKLIERCQIVKLPNEVSYQRMLNTLSQIKKGAIKRNLSVLAEVLLGLRHLSEPKDMTKINFKDTSLNEYQKEAVRFALGSPELSLIHGPPGNRYFYAKINTDNLVERYIKHDTNVVRIGHPARVSPNVVRWTLDVLCSDIDVEKVSSIMQEELQKLSRKLRTVENISEGEERKKILETLKSLLKKKVTLKKKNEKINAANVVFSTLNASGPLKNKMFDVIIIDEVGQSTEPDCWIPLSKAKKAILSGDHLQLPPTVKTPPKITKNIVKSIFQGMSLMNDLSYTLFDRLLSMYGDKVKKLLSIQYRMHEQIMAFSSKELYNNKLIADSSVAQHILQDLPDVKKTAETCVPIIIIDTKDTNNHHESKGGKMNKQSTANDYEVKVIVCYIGKLLKDGLTQKDIAVITPYKAQVTKLLLAMGDKWIDIEVGTVDGFQGREKEAIILSLVRSNKRREVGFLAEKRRLNVAMTRARRHLVVVGDTVTLNGSEYDKNEENPFFIDRTFLENWIEWLNKNSEVRYSKAILK</sequence>
<dbReference type="GO" id="GO:0016787">
    <property type="term" value="F:hydrolase activity"/>
    <property type="evidence" value="ECO:0007669"/>
    <property type="project" value="UniProtKB-KW"/>
</dbReference>
<dbReference type="EMBL" id="JAEPRE010000233">
    <property type="protein sequence ID" value="KAG2229940.1"/>
    <property type="molecule type" value="Genomic_DNA"/>
</dbReference>
<dbReference type="InterPro" id="IPR027417">
    <property type="entry name" value="P-loop_NTPase"/>
</dbReference>
<dbReference type="GO" id="GO:0005694">
    <property type="term" value="C:chromosome"/>
    <property type="evidence" value="ECO:0007669"/>
    <property type="project" value="UniProtKB-ARBA"/>
</dbReference>
<feature type="domain" description="DNA2/NAM7 helicase-like C-terminal" evidence="8">
    <location>
        <begin position="303"/>
        <end position="501"/>
    </location>
</feature>
<dbReference type="GO" id="GO:0043139">
    <property type="term" value="F:5'-3' DNA helicase activity"/>
    <property type="evidence" value="ECO:0007669"/>
    <property type="project" value="TreeGrafter"/>
</dbReference>
<keyword evidence="5" id="KW-0067">ATP-binding</keyword>
<evidence type="ECO:0000256" key="4">
    <source>
        <dbReference type="ARBA" id="ARBA00022806"/>
    </source>
</evidence>
<evidence type="ECO:0000313" key="10">
    <source>
        <dbReference type="Proteomes" id="UP000613177"/>
    </source>
</evidence>
<dbReference type="AlphaFoldDB" id="A0A8H7VR31"/>
<evidence type="ECO:0000256" key="1">
    <source>
        <dbReference type="ARBA" id="ARBA00007913"/>
    </source>
</evidence>
<accession>A0A8H7VR31</accession>
<dbReference type="Pfam" id="PF13087">
    <property type="entry name" value="AAA_12"/>
    <property type="match status" value="1"/>
</dbReference>
<reference evidence="9" key="1">
    <citation type="submission" date="2021-01" db="EMBL/GenBank/DDBJ databases">
        <title>Metabolic potential, ecology and presence of endohyphal bacteria is reflected in genomic diversity of Mucoromycotina.</title>
        <authorList>
            <person name="Muszewska A."/>
            <person name="Okrasinska A."/>
            <person name="Steczkiewicz K."/>
            <person name="Drgas O."/>
            <person name="Orlowska M."/>
            <person name="Perlinska-Lenart U."/>
            <person name="Aleksandrzak-Piekarczyk T."/>
            <person name="Szatraj K."/>
            <person name="Zielenkiewicz U."/>
            <person name="Pilsyk S."/>
            <person name="Malc E."/>
            <person name="Mieczkowski P."/>
            <person name="Kruszewska J.S."/>
            <person name="Biernat P."/>
            <person name="Pawlowska J."/>
        </authorList>
    </citation>
    <scope>NUCLEOTIDE SEQUENCE</scope>
    <source>
        <strain evidence="9">WA0000018081</strain>
    </source>
</reference>
<dbReference type="InterPro" id="IPR047187">
    <property type="entry name" value="SF1_C_Upf1"/>
</dbReference>
<dbReference type="GO" id="GO:0005524">
    <property type="term" value="F:ATP binding"/>
    <property type="evidence" value="ECO:0007669"/>
    <property type="project" value="UniProtKB-KW"/>
</dbReference>
<feature type="domain" description="DNA2/NAM7 helicase helicase" evidence="7">
    <location>
        <begin position="123"/>
        <end position="280"/>
    </location>
</feature>
<dbReference type="CDD" id="cd18808">
    <property type="entry name" value="SF1_C_Upf1"/>
    <property type="match status" value="1"/>
</dbReference>
<protein>
    <submittedName>
        <fullName evidence="9">Uncharacterized protein</fullName>
    </submittedName>
</protein>
<evidence type="ECO:0000256" key="3">
    <source>
        <dbReference type="ARBA" id="ARBA00022801"/>
    </source>
</evidence>
<gene>
    <name evidence="9" type="ORF">INT48_001206</name>
</gene>
<dbReference type="PANTHER" id="PTHR43788:SF8">
    <property type="entry name" value="DNA-BINDING PROTEIN SMUBP-2"/>
    <property type="match status" value="1"/>
</dbReference>
<proteinExistence type="inferred from homology"/>
<dbReference type="PANTHER" id="PTHR43788">
    <property type="entry name" value="DNA2/NAM7 HELICASE FAMILY MEMBER"/>
    <property type="match status" value="1"/>
</dbReference>
<feature type="coiled-coil region" evidence="6">
    <location>
        <begin position="168"/>
        <end position="221"/>
    </location>
</feature>
<name>A0A8H7VR31_9FUNG</name>
<dbReference type="SUPFAM" id="SSF52540">
    <property type="entry name" value="P-loop containing nucleoside triphosphate hydrolases"/>
    <property type="match status" value="1"/>
</dbReference>
<keyword evidence="6" id="KW-0175">Coiled coil</keyword>
<evidence type="ECO:0000256" key="5">
    <source>
        <dbReference type="ARBA" id="ARBA00022840"/>
    </source>
</evidence>
<dbReference type="Gene3D" id="3.40.50.300">
    <property type="entry name" value="P-loop containing nucleotide triphosphate hydrolases"/>
    <property type="match status" value="3"/>
</dbReference>
<keyword evidence="10" id="KW-1185">Reference proteome</keyword>
<evidence type="ECO:0000256" key="2">
    <source>
        <dbReference type="ARBA" id="ARBA00022741"/>
    </source>
</evidence>
<comment type="caution">
    <text evidence="9">The sequence shown here is derived from an EMBL/GenBank/DDBJ whole genome shotgun (WGS) entry which is preliminary data.</text>
</comment>
<comment type="similarity">
    <text evidence="1">Belongs to the DNA2/NAM7 helicase family.</text>
</comment>
<dbReference type="Proteomes" id="UP000613177">
    <property type="component" value="Unassembled WGS sequence"/>
</dbReference>
<evidence type="ECO:0000313" key="9">
    <source>
        <dbReference type="EMBL" id="KAG2229940.1"/>
    </source>
</evidence>
<evidence type="ECO:0000256" key="6">
    <source>
        <dbReference type="SAM" id="Coils"/>
    </source>
</evidence>
<dbReference type="InterPro" id="IPR041679">
    <property type="entry name" value="DNA2/NAM7-like_C"/>
</dbReference>
<keyword evidence="4" id="KW-0347">Helicase</keyword>
<evidence type="ECO:0000259" key="8">
    <source>
        <dbReference type="Pfam" id="PF13087"/>
    </source>
</evidence>
<keyword evidence="2" id="KW-0547">Nucleotide-binding</keyword>
<organism evidence="9 10">
    <name type="scientific">Thamnidium elegans</name>
    <dbReference type="NCBI Taxonomy" id="101142"/>
    <lineage>
        <taxon>Eukaryota</taxon>
        <taxon>Fungi</taxon>
        <taxon>Fungi incertae sedis</taxon>
        <taxon>Mucoromycota</taxon>
        <taxon>Mucoromycotina</taxon>
        <taxon>Mucoromycetes</taxon>
        <taxon>Mucorales</taxon>
        <taxon>Mucorineae</taxon>
        <taxon>Mucoraceae</taxon>
        <taxon>Thamnidium</taxon>
    </lineage>
</organism>
<feature type="non-terminal residue" evidence="9">
    <location>
        <position position="1"/>
    </location>
</feature>